<evidence type="ECO:0000256" key="3">
    <source>
        <dbReference type="ARBA" id="ARBA00021563"/>
    </source>
</evidence>
<organism evidence="11 12">
    <name type="scientific">Vibrio casei</name>
    <dbReference type="NCBI Taxonomy" id="673372"/>
    <lineage>
        <taxon>Bacteria</taxon>
        <taxon>Pseudomonadati</taxon>
        <taxon>Pseudomonadota</taxon>
        <taxon>Gammaproteobacteria</taxon>
        <taxon>Vibrionales</taxon>
        <taxon>Vibrionaceae</taxon>
        <taxon>Vibrio</taxon>
    </lineage>
</organism>
<evidence type="ECO:0000256" key="2">
    <source>
        <dbReference type="ARBA" id="ARBA00007208"/>
    </source>
</evidence>
<proteinExistence type="inferred from homology"/>
<protein>
    <recommendedName>
        <fullName evidence="3">Type II secretion system protein N</fullName>
    </recommendedName>
    <alternativeName>
        <fullName evidence="10">General secretion pathway protein N</fullName>
    </alternativeName>
</protein>
<comment type="subcellular location">
    <subcellularLocation>
        <location evidence="1">Cell inner membrane</location>
    </subcellularLocation>
</comment>
<evidence type="ECO:0000256" key="10">
    <source>
        <dbReference type="ARBA" id="ARBA00030772"/>
    </source>
</evidence>
<keyword evidence="5" id="KW-1003">Cell membrane</keyword>
<keyword evidence="6" id="KW-0997">Cell inner membrane</keyword>
<comment type="caution">
    <text evidence="11">The sequence shown here is derived from an EMBL/GenBank/DDBJ whole genome shotgun (WGS) entry which is preliminary data.</text>
</comment>
<keyword evidence="12" id="KW-1185">Reference proteome</keyword>
<evidence type="ECO:0000256" key="4">
    <source>
        <dbReference type="ARBA" id="ARBA00022448"/>
    </source>
</evidence>
<dbReference type="Pfam" id="PF01203">
    <property type="entry name" value="T2SSN"/>
    <property type="match status" value="1"/>
</dbReference>
<dbReference type="GO" id="GO:0015628">
    <property type="term" value="P:protein secretion by the type II secretion system"/>
    <property type="evidence" value="ECO:0007669"/>
    <property type="project" value="InterPro"/>
</dbReference>
<keyword evidence="4" id="KW-0813">Transport</keyword>
<dbReference type="AlphaFoldDB" id="A0A368LGJ5"/>
<gene>
    <name evidence="11" type="ORF">CIK83_16500</name>
</gene>
<evidence type="ECO:0000256" key="1">
    <source>
        <dbReference type="ARBA" id="ARBA00004533"/>
    </source>
</evidence>
<evidence type="ECO:0000256" key="7">
    <source>
        <dbReference type="ARBA" id="ARBA00022692"/>
    </source>
</evidence>
<comment type="similarity">
    <text evidence="2">Belongs to the GSP N family.</text>
</comment>
<dbReference type="EMBL" id="QPGL01000003">
    <property type="protein sequence ID" value="RCS69289.1"/>
    <property type="molecule type" value="Genomic_DNA"/>
</dbReference>
<evidence type="ECO:0000313" key="11">
    <source>
        <dbReference type="EMBL" id="RCS69289.1"/>
    </source>
</evidence>
<evidence type="ECO:0000256" key="8">
    <source>
        <dbReference type="ARBA" id="ARBA00022927"/>
    </source>
</evidence>
<name>A0A368LGJ5_9VIBR</name>
<evidence type="ECO:0000313" key="12">
    <source>
        <dbReference type="Proteomes" id="UP000252479"/>
    </source>
</evidence>
<accession>A0A368LGJ5</accession>
<evidence type="ECO:0000256" key="5">
    <source>
        <dbReference type="ARBA" id="ARBA00022475"/>
    </source>
</evidence>
<dbReference type="InterPro" id="IPR022792">
    <property type="entry name" value="T2SS_protein-GspN"/>
</dbReference>
<sequence>MLYVIVFVVILVASLIANVPAAWVYSYISKPSGIEAQGISGTIWNGSIQQLTAERQSLGSIYWVFQPSQIFTGKAEYNVRFGRGSGIKLNGKGYVGIGFSGVYARNTLVSLPINEVVKWVPMHVPVELKGQLELSLNNLHYAQPWCQQAKGNVAWTGAQIISPIGQLEPGPVIASLTCNNQIIDLDGKQDNEQVSSEFKVNLNTLSRYKLEAWFKPGSQFPSSMSKQLNWLGNPDTQGRYPFTYAGKL</sequence>
<keyword evidence="8" id="KW-0653">Protein transport</keyword>
<dbReference type="GO" id="GO:0005886">
    <property type="term" value="C:plasma membrane"/>
    <property type="evidence" value="ECO:0007669"/>
    <property type="project" value="UniProtKB-SubCell"/>
</dbReference>
<reference evidence="11 12" key="1">
    <citation type="journal article" date="2017" name="Elife">
        <title>Extensive horizontal gene transfer in cheese-associated bacteria.</title>
        <authorList>
            <person name="Bonham K.S."/>
            <person name="Wolfe B.E."/>
            <person name="Dutton R.J."/>
        </authorList>
    </citation>
    <scope>NUCLEOTIDE SEQUENCE [LARGE SCALE GENOMIC DNA]</scope>
    <source>
        <strain evidence="11 12">JB196</strain>
    </source>
</reference>
<evidence type="ECO:0000256" key="6">
    <source>
        <dbReference type="ARBA" id="ARBA00022519"/>
    </source>
</evidence>
<dbReference type="Proteomes" id="UP000252479">
    <property type="component" value="Unassembled WGS sequence"/>
</dbReference>
<keyword evidence="7" id="KW-0812">Transmembrane</keyword>
<evidence type="ECO:0000256" key="9">
    <source>
        <dbReference type="ARBA" id="ARBA00023136"/>
    </source>
</evidence>
<dbReference type="GO" id="GO:0015627">
    <property type="term" value="C:type II protein secretion system complex"/>
    <property type="evidence" value="ECO:0007669"/>
    <property type="project" value="InterPro"/>
</dbReference>
<keyword evidence="9" id="KW-0472">Membrane</keyword>